<feature type="compositionally biased region" description="Polar residues" evidence="1">
    <location>
        <begin position="1"/>
        <end position="15"/>
    </location>
</feature>
<dbReference type="VEuPathDB" id="TriTrypDB:TcIL3000_0_40570"/>
<reference evidence="2 3" key="2">
    <citation type="journal article" date="2012" name="Proc. Natl. Acad. Sci. U.S.A.">
        <title>Antigenic diversity is generated by distinct evolutionary mechanisms in African trypanosome species.</title>
        <authorList>
            <person name="Jackson A.P."/>
            <person name="Berry A."/>
            <person name="Aslett M."/>
            <person name="Allison H.C."/>
            <person name="Burton P."/>
            <person name="Vavrova-Anderson J."/>
            <person name="Brown R."/>
            <person name="Browne H."/>
            <person name="Corton N."/>
            <person name="Hauser H."/>
            <person name="Gamble J."/>
            <person name="Gilderthorp R."/>
            <person name="Marcello L."/>
            <person name="McQuillan J."/>
            <person name="Otto T.D."/>
            <person name="Quail M.A."/>
            <person name="Sanders M.J."/>
            <person name="van Tonder A."/>
            <person name="Ginger M.L."/>
            <person name="Field M.C."/>
            <person name="Barry J.D."/>
            <person name="Hertz-Fowler C."/>
            <person name="Berriman M."/>
        </authorList>
    </citation>
    <scope>NUCLEOTIDE SEQUENCE [LARGE SCALE GENOMIC DNA]</scope>
    <source>
        <strain evidence="2 3">IL3000</strain>
    </source>
</reference>
<keyword evidence="3" id="KW-1185">Reference proteome</keyword>
<accession>F9W7W7</accession>
<dbReference type="AlphaFoldDB" id="F9W7W7"/>
<feature type="region of interest" description="Disordered" evidence="1">
    <location>
        <begin position="1"/>
        <end position="41"/>
    </location>
</feature>
<evidence type="ECO:0000313" key="2">
    <source>
        <dbReference type="EMBL" id="CCD13289.1"/>
    </source>
</evidence>
<reference evidence="3" key="1">
    <citation type="submission" date="2011-07" db="EMBL/GenBank/DDBJ databases">
        <title>Divergent evolution of antigenic variation in African trypanosomes.</title>
        <authorList>
            <person name="Jackson A.P."/>
            <person name="Berry A."/>
            <person name="Allison H.C."/>
            <person name="Burton P."/>
            <person name="Anderson J."/>
            <person name="Aslett M."/>
            <person name="Brown R."/>
            <person name="Corton N."/>
            <person name="Harris D."/>
            <person name="Hauser H."/>
            <person name="Gamble J."/>
            <person name="Gilderthorp R."/>
            <person name="McQuillan J."/>
            <person name="Quail M.A."/>
            <person name="Sanders M."/>
            <person name="Van Tonder A."/>
            <person name="Ginger M.L."/>
            <person name="Donelson J.E."/>
            <person name="Field M.C."/>
            <person name="Barry J.D."/>
            <person name="Berriman M."/>
            <person name="Hertz-Fowler C."/>
        </authorList>
    </citation>
    <scope>NUCLEOTIDE SEQUENCE [LARGE SCALE GENOMIC DNA]</scope>
    <source>
        <strain evidence="3">IL3000</strain>
    </source>
</reference>
<dbReference type="EMBL" id="CAEQ01001092">
    <property type="protein sequence ID" value="CCD13289.1"/>
    <property type="molecule type" value="Genomic_DNA"/>
</dbReference>
<sequence length="206" mass="23399">MKCELSQTPGIQGRQNVEAAWGSRENNSSTRGKRRANAQVEAGGMVIAKAARKCTPEGDTSCEQSTPQQRRISLEPKQSQQDDNRGYKVLCDVCGRLVGRVDLLLHIGVHRTNDKLVTRSLLLEYGMNKRTAQEGNSGKEYEVWRGHARQNSAMSEFKHARCGRWYMTRSTLEIQTRVHHPKQDTVNREMPEGGMKIWKITKEKMS</sequence>
<comment type="caution">
    <text evidence="2">The sequence shown here is derived from an EMBL/GenBank/DDBJ whole genome shotgun (WGS) entry which is preliminary data.</text>
</comment>
<dbReference type="Proteomes" id="UP000000702">
    <property type="component" value="Unassembled WGS sequence"/>
</dbReference>
<name>F9W7W7_TRYCI</name>
<proteinExistence type="predicted"/>
<gene>
    <name evidence="2" type="ORF">TCIL3000_0_40570</name>
</gene>
<feature type="region of interest" description="Disordered" evidence="1">
    <location>
        <begin position="56"/>
        <end position="81"/>
    </location>
</feature>
<protein>
    <submittedName>
        <fullName evidence="2">WGS project CAEQ00000000 data, annotated contig 1665</fullName>
    </submittedName>
</protein>
<evidence type="ECO:0000313" key="3">
    <source>
        <dbReference type="Proteomes" id="UP000000702"/>
    </source>
</evidence>
<feature type="compositionally biased region" description="Polar residues" evidence="1">
    <location>
        <begin position="61"/>
        <end position="79"/>
    </location>
</feature>
<organism evidence="2 3">
    <name type="scientific">Trypanosoma congolense (strain IL3000)</name>
    <dbReference type="NCBI Taxonomy" id="1068625"/>
    <lineage>
        <taxon>Eukaryota</taxon>
        <taxon>Discoba</taxon>
        <taxon>Euglenozoa</taxon>
        <taxon>Kinetoplastea</taxon>
        <taxon>Metakinetoplastina</taxon>
        <taxon>Trypanosomatida</taxon>
        <taxon>Trypanosomatidae</taxon>
        <taxon>Trypanosoma</taxon>
        <taxon>Nannomonas</taxon>
    </lineage>
</organism>
<evidence type="ECO:0000256" key="1">
    <source>
        <dbReference type="SAM" id="MobiDB-lite"/>
    </source>
</evidence>